<sequence>MFKMRAMPTIIAAVSGGALLVGGCAAAAAAPATPAAKATPAAQAARTTPAPAASHGGAVHLIDYSVDSDGPKSSVLLTGAIGDYGQAVTVHPDGTVDPDHTSQMQLGLRHGSFRLDIAQLDKKIIKAYDPWPHNAATCSGSISFTVPTPVVPGSGTGVYRGISGTFDLTVTIDEVDTTVPACDGTSGFLSQIILLTGNGHVALH</sequence>
<dbReference type="Proteomes" id="UP001592581">
    <property type="component" value="Unassembled WGS sequence"/>
</dbReference>
<feature type="signal peptide" evidence="1">
    <location>
        <begin position="1"/>
        <end position="27"/>
    </location>
</feature>
<evidence type="ECO:0000313" key="2">
    <source>
        <dbReference type="EMBL" id="MFC1437484.1"/>
    </source>
</evidence>
<dbReference type="RefSeq" id="WP_380562852.1">
    <property type="nucleotide sequence ID" value="NZ_JBEUKS010000001.1"/>
</dbReference>
<evidence type="ECO:0000313" key="3">
    <source>
        <dbReference type="Proteomes" id="UP001592581"/>
    </source>
</evidence>
<comment type="caution">
    <text evidence="2">The sequence shown here is derived from an EMBL/GenBank/DDBJ whole genome shotgun (WGS) entry which is preliminary data.</text>
</comment>
<proteinExistence type="predicted"/>
<reference evidence="2 3" key="1">
    <citation type="submission" date="2024-06" db="EMBL/GenBank/DDBJ databases">
        <authorList>
            <person name="Lee S.D."/>
        </authorList>
    </citation>
    <scope>NUCLEOTIDE SEQUENCE [LARGE SCALE GENOMIC DNA]</scope>
    <source>
        <strain evidence="2 3">N1-10</strain>
    </source>
</reference>
<name>A0ABV6XGX3_9ACTN</name>
<keyword evidence="1" id="KW-0732">Signal</keyword>
<organism evidence="2 3">
    <name type="scientific">Streptacidiphilus jeojiensis</name>
    <dbReference type="NCBI Taxonomy" id="3229225"/>
    <lineage>
        <taxon>Bacteria</taxon>
        <taxon>Bacillati</taxon>
        <taxon>Actinomycetota</taxon>
        <taxon>Actinomycetes</taxon>
        <taxon>Kitasatosporales</taxon>
        <taxon>Streptomycetaceae</taxon>
        <taxon>Streptacidiphilus</taxon>
    </lineage>
</organism>
<evidence type="ECO:0008006" key="4">
    <source>
        <dbReference type="Google" id="ProtNLM"/>
    </source>
</evidence>
<feature type="chain" id="PRO_5047027537" description="Lipoprotein" evidence="1">
    <location>
        <begin position="28"/>
        <end position="204"/>
    </location>
</feature>
<evidence type="ECO:0000256" key="1">
    <source>
        <dbReference type="SAM" id="SignalP"/>
    </source>
</evidence>
<protein>
    <recommendedName>
        <fullName evidence="4">Lipoprotein</fullName>
    </recommendedName>
</protein>
<dbReference type="EMBL" id="JBEUKS010000001">
    <property type="protein sequence ID" value="MFC1437484.1"/>
    <property type="molecule type" value="Genomic_DNA"/>
</dbReference>
<accession>A0ABV6XGX3</accession>
<keyword evidence="3" id="KW-1185">Reference proteome</keyword>
<dbReference type="PROSITE" id="PS51257">
    <property type="entry name" value="PROKAR_LIPOPROTEIN"/>
    <property type="match status" value="1"/>
</dbReference>
<gene>
    <name evidence="2" type="ORF">ABUW04_04375</name>
</gene>